<feature type="transmembrane region" description="Helical" evidence="8">
    <location>
        <begin position="46"/>
        <end position="70"/>
    </location>
</feature>
<protein>
    <recommendedName>
        <fullName evidence="8">CASP-like protein</fullName>
    </recommendedName>
</protein>
<dbReference type="InterPro" id="IPR006702">
    <property type="entry name" value="CASP_dom"/>
</dbReference>
<dbReference type="AlphaFoldDB" id="A0AA88IX16"/>
<comment type="subcellular location">
    <subcellularLocation>
        <location evidence="1 8">Cell membrane</location>
        <topology evidence="1 8">Multi-pass membrane protein</topology>
    </subcellularLocation>
</comment>
<evidence type="ECO:0000256" key="7">
    <source>
        <dbReference type="ARBA" id="ARBA00023136"/>
    </source>
</evidence>
<proteinExistence type="inferred from homology"/>
<comment type="caution">
    <text evidence="10">The sequence shown here is derived from an EMBL/GenBank/DDBJ whole genome shotgun (WGS) entry which is preliminary data.</text>
</comment>
<evidence type="ECO:0000256" key="3">
    <source>
        <dbReference type="ARBA" id="ARBA00011489"/>
    </source>
</evidence>
<organism evidence="10 11">
    <name type="scientific">Ficus carica</name>
    <name type="common">Common fig</name>
    <dbReference type="NCBI Taxonomy" id="3494"/>
    <lineage>
        <taxon>Eukaryota</taxon>
        <taxon>Viridiplantae</taxon>
        <taxon>Streptophyta</taxon>
        <taxon>Embryophyta</taxon>
        <taxon>Tracheophyta</taxon>
        <taxon>Spermatophyta</taxon>
        <taxon>Magnoliopsida</taxon>
        <taxon>eudicotyledons</taxon>
        <taxon>Gunneridae</taxon>
        <taxon>Pentapetalae</taxon>
        <taxon>rosids</taxon>
        <taxon>fabids</taxon>
        <taxon>Rosales</taxon>
        <taxon>Moraceae</taxon>
        <taxon>Ficeae</taxon>
        <taxon>Ficus</taxon>
    </lineage>
</organism>
<comment type="similarity">
    <text evidence="2 8">Belongs to the Casparian strip membrane proteins (CASP) family.</text>
</comment>
<accession>A0AA88IX16</accession>
<evidence type="ECO:0000256" key="5">
    <source>
        <dbReference type="ARBA" id="ARBA00022692"/>
    </source>
</evidence>
<dbReference type="Pfam" id="PF04535">
    <property type="entry name" value="CASP_dom"/>
    <property type="match status" value="1"/>
</dbReference>
<keyword evidence="11" id="KW-1185">Reference proteome</keyword>
<comment type="subunit">
    <text evidence="3 8">Homodimer and heterodimers.</text>
</comment>
<sequence length="171" mass="19145">MFITAQVSLRILAILFTLTAISLIVTDKQSVTVFGLQFKARYSYASAYRFLVGADAVVCSCSALSLAFLYHLRISENSTDSQALLRKYFFLFIYDMVMLMLVVGGCAAATAIGYVARHGEEHMAWEKVCDQVSDFCNKMLYGTILSYLAFISYFSLSLISAHRLMSHHPTK</sequence>
<dbReference type="PANTHER" id="PTHR36488">
    <property type="entry name" value="CASP-LIKE PROTEIN 1U1"/>
    <property type="match status" value="1"/>
</dbReference>
<evidence type="ECO:0000313" key="11">
    <source>
        <dbReference type="Proteomes" id="UP001187192"/>
    </source>
</evidence>
<keyword evidence="4 8" id="KW-1003">Cell membrane</keyword>
<dbReference type="Proteomes" id="UP001187192">
    <property type="component" value="Unassembled WGS sequence"/>
</dbReference>
<evidence type="ECO:0000256" key="6">
    <source>
        <dbReference type="ARBA" id="ARBA00022989"/>
    </source>
</evidence>
<dbReference type="GO" id="GO:0005886">
    <property type="term" value="C:plasma membrane"/>
    <property type="evidence" value="ECO:0007669"/>
    <property type="project" value="UniProtKB-SubCell"/>
</dbReference>
<feature type="transmembrane region" description="Helical" evidence="8">
    <location>
        <begin position="7"/>
        <end position="26"/>
    </location>
</feature>
<dbReference type="NCBIfam" id="TIGR01569">
    <property type="entry name" value="A_tha_TIGR01569"/>
    <property type="match status" value="1"/>
</dbReference>
<evidence type="ECO:0000256" key="2">
    <source>
        <dbReference type="ARBA" id="ARBA00007651"/>
    </source>
</evidence>
<evidence type="ECO:0000313" key="10">
    <source>
        <dbReference type="EMBL" id="GMN57439.1"/>
    </source>
</evidence>
<dbReference type="InterPro" id="IPR044173">
    <property type="entry name" value="CASPL"/>
</dbReference>
<gene>
    <name evidence="10" type="ORF">TIFTF001_026551</name>
</gene>
<dbReference type="PANTHER" id="PTHR36488:SF8">
    <property type="entry name" value="CASP-LIKE PROTEIN 1U1"/>
    <property type="match status" value="1"/>
</dbReference>
<evidence type="ECO:0000256" key="1">
    <source>
        <dbReference type="ARBA" id="ARBA00004651"/>
    </source>
</evidence>
<evidence type="ECO:0000259" key="9">
    <source>
        <dbReference type="Pfam" id="PF04535"/>
    </source>
</evidence>
<dbReference type="InterPro" id="IPR006459">
    <property type="entry name" value="CASP/CASPL"/>
</dbReference>
<feature type="domain" description="Casparian strip membrane protein" evidence="9">
    <location>
        <begin position="4"/>
        <end position="151"/>
    </location>
</feature>
<evidence type="ECO:0000256" key="4">
    <source>
        <dbReference type="ARBA" id="ARBA00022475"/>
    </source>
</evidence>
<keyword evidence="7 8" id="KW-0472">Membrane</keyword>
<keyword evidence="6 8" id="KW-1133">Transmembrane helix</keyword>
<feature type="transmembrane region" description="Helical" evidence="8">
    <location>
        <begin position="91"/>
        <end position="116"/>
    </location>
</feature>
<reference evidence="10" key="1">
    <citation type="submission" date="2023-07" db="EMBL/GenBank/DDBJ databases">
        <title>draft genome sequence of fig (Ficus carica).</title>
        <authorList>
            <person name="Takahashi T."/>
            <person name="Nishimura K."/>
        </authorList>
    </citation>
    <scope>NUCLEOTIDE SEQUENCE</scope>
</reference>
<evidence type="ECO:0000256" key="8">
    <source>
        <dbReference type="RuleBase" id="RU361233"/>
    </source>
</evidence>
<keyword evidence="5 8" id="KW-0812">Transmembrane</keyword>
<name>A0AA88IX16_FICCA</name>
<dbReference type="EMBL" id="BTGU01000070">
    <property type="protein sequence ID" value="GMN57439.1"/>
    <property type="molecule type" value="Genomic_DNA"/>
</dbReference>
<feature type="transmembrane region" description="Helical" evidence="8">
    <location>
        <begin position="140"/>
        <end position="161"/>
    </location>
</feature>